<protein>
    <submittedName>
        <fullName evidence="1">Uncharacterized protein</fullName>
    </submittedName>
</protein>
<dbReference type="AlphaFoldDB" id="A0A0H5RDG8"/>
<reference evidence="1" key="1">
    <citation type="submission" date="2015-04" db="EMBL/GenBank/DDBJ databases">
        <title>The genome sequence of the plant pathogenic Rhizarian Plasmodiophora brassicae reveals insights in its biotrophic life cycle and the origin of chitin synthesis.</title>
        <authorList>
            <person name="Schwelm A."/>
            <person name="Fogelqvist J."/>
            <person name="Knaust A."/>
            <person name="Julke S."/>
            <person name="Lilja T."/>
            <person name="Dhandapani V."/>
            <person name="Bonilla-Rosso G."/>
            <person name="Karlsson M."/>
            <person name="Shevchenko A."/>
            <person name="Choi S.R."/>
            <person name="Kim H.G."/>
            <person name="Park J.Y."/>
            <person name="Lim Y.P."/>
            <person name="Ludwig-Muller J."/>
            <person name="Dixelius C."/>
        </authorList>
    </citation>
    <scope>NUCLEOTIDE SEQUENCE</scope>
    <source>
        <tissue evidence="1">Potato root galls</tissue>
    </source>
</reference>
<dbReference type="EMBL" id="HACM01011195">
    <property type="protein sequence ID" value="CRZ11637.1"/>
    <property type="molecule type" value="Transcribed_RNA"/>
</dbReference>
<accession>A0A0H5RDG8</accession>
<feature type="non-terminal residue" evidence="1">
    <location>
        <position position="1"/>
    </location>
</feature>
<organism evidence="1">
    <name type="scientific">Spongospora subterranea</name>
    <dbReference type="NCBI Taxonomy" id="70186"/>
    <lineage>
        <taxon>Eukaryota</taxon>
        <taxon>Sar</taxon>
        <taxon>Rhizaria</taxon>
        <taxon>Endomyxa</taxon>
        <taxon>Phytomyxea</taxon>
        <taxon>Plasmodiophorida</taxon>
        <taxon>Plasmodiophoridae</taxon>
        <taxon>Spongospora</taxon>
    </lineage>
</organism>
<evidence type="ECO:0000313" key="1">
    <source>
        <dbReference type="EMBL" id="CRZ11637.1"/>
    </source>
</evidence>
<name>A0A0H5RDG8_9EUKA</name>
<proteinExistence type="predicted"/>
<sequence length="252" mass="28343">LVVRIKCLLQGSGSEHIVNFEKMIRFSNLAKNAINAVIKAGQFSVSPKAPLRCCFTMLLVFPSPTMFNRDQFSECLASLGSWNNDAPYVTYEMLDSFLTRRAHIKSDVGPIEAIQFLKQSVLALRPVSSLFLKLSASHSEEALRILLSLTDSDPDMIGYMLGDRSVHRLIASLPSCSLETAVSTFKLVCQSSDWGYVAYNTRFMLESNLDQLDKLSLQMMYDHLITMKKGRLSYWNSSLQALLQLVILQVPF</sequence>